<organism evidence="3 4">
    <name type="scientific">Trema orientale</name>
    <name type="common">Charcoal tree</name>
    <name type="synonym">Celtis orientalis</name>
    <dbReference type="NCBI Taxonomy" id="63057"/>
    <lineage>
        <taxon>Eukaryota</taxon>
        <taxon>Viridiplantae</taxon>
        <taxon>Streptophyta</taxon>
        <taxon>Embryophyta</taxon>
        <taxon>Tracheophyta</taxon>
        <taxon>Spermatophyta</taxon>
        <taxon>Magnoliopsida</taxon>
        <taxon>eudicotyledons</taxon>
        <taxon>Gunneridae</taxon>
        <taxon>Pentapetalae</taxon>
        <taxon>rosids</taxon>
        <taxon>fabids</taxon>
        <taxon>Rosales</taxon>
        <taxon>Cannabaceae</taxon>
        <taxon>Trema</taxon>
    </lineage>
</organism>
<comment type="caution">
    <text evidence="3">The sequence shown here is derived from an EMBL/GenBank/DDBJ whole genome shotgun (WGS) entry which is preliminary data.</text>
</comment>
<keyword evidence="1" id="KW-1133">Transmembrane helix</keyword>
<dbReference type="Pfam" id="PF04578">
    <property type="entry name" value="DUF594"/>
    <property type="match status" value="1"/>
</dbReference>
<feature type="transmembrane region" description="Helical" evidence="1">
    <location>
        <begin position="16"/>
        <end position="35"/>
    </location>
</feature>
<gene>
    <name evidence="3" type="ORF">TorRG33x02_125440</name>
</gene>
<evidence type="ECO:0000259" key="2">
    <source>
        <dbReference type="Pfam" id="PF13968"/>
    </source>
</evidence>
<reference evidence="4" key="1">
    <citation type="submission" date="2016-06" db="EMBL/GenBank/DDBJ databases">
        <title>Parallel loss of symbiosis genes in relatives of nitrogen-fixing non-legume Parasponia.</title>
        <authorList>
            <person name="Van Velzen R."/>
            <person name="Holmer R."/>
            <person name="Bu F."/>
            <person name="Rutten L."/>
            <person name="Van Zeijl A."/>
            <person name="Liu W."/>
            <person name="Santuari L."/>
            <person name="Cao Q."/>
            <person name="Sharma T."/>
            <person name="Shen D."/>
            <person name="Roswanjaya Y."/>
            <person name="Wardhani T."/>
            <person name="Kalhor M.S."/>
            <person name="Jansen J."/>
            <person name="Van den Hoogen J."/>
            <person name="Gungor B."/>
            <person name="Hartog M."/>
            <person name="Hontelez J."/>
            <person name="Verver J."/>
            <person name="Yang W.-C."/>
            <person name="Schijlen E."/>
            <person name="Repin R."/>
            <person name="Schilthuizen M."/>
            <person name="Schranz E."/>
            <person name="Heidstra R."/>
            <person name="Miyata K."/>
            <person name="Fedorova E."/>
            <person name="Kohlen W."/>
            <person name="Bisseling T."/>
            <person name="Smit S."/>
            <person name="Geurts R."/>
        </authorList>
    </citation>
    <scope>NUCLEOTIDE SEQUENCE [LARGE SCALE GENOMIC DNA]</scope>
    <source>
        <strain evidence="4">cv. RG33-2</strain>
    </source>
</reference>
<dbReference type="PANTHER" id="PTHR31325">
    <property type="entry name" value="OS01G0798800 PROTEIN-RELATED"/>
    <property type="match status" value="1"/>
</dbReference>
<feature type="transmembrane region" description="Helical" evidence="1">
    <location>
        <begin position="275"/>
        <end position="295"/>
    </location>
</feature>
<dbReference type="STRING" id="63057.A0A2P5F1P3"/>
<accession>A0A2P5F1P3</accession>
<keyword evidence="4" id="KW-1185">Reference proteome</keyword>
<dbReference type="InParanoid" id="A0A2P5F1P3"/>
<proteinExistence type="predicted"/>
<keyword evidence="1" id="KW-0472">Membrane</keyword>
<feature type="transmembrane region" description="Helical" evidence="1">
    <location>
        <begin position="144"/>
        <end position="160"/>
    </location>
</feature>
<dbReference type="Proteomes" id="UP000237000">
    <property type="component" value="Unassembled WGS sequence"/>
</dbReference>
<keyword evidence="1" id="KW-0812">Transmembrane</keyword>
<feature type="domain" description="DUF4220" evidence="2">
    <location>
        <begin position="52"/>
        <end position="366"/>
    </location>
</feature>
<protein>
    <recommendedName>
        <fullName evidence="2">DUF4220 domain-containing protein</fullName>
    </recommendedName>
</protein>
<feature type="transmembrane region" description="Helical" evidence="1">
    <location>
        <begin position="307"/>
        <end position="333"/>
    </location>
</feature>
<dbReference type="InterPro" id="IPR007658">
    <property type="entry name" value="DUF594"/>
</dbReference>
<name>A0A2P5F1P3_TREOI</name>
<sequence length="674" mass="76976">MELPIPKKLKKLWDAWHLRGFIILSLFLQAFLVSFASRRRQSKSALLLLLIWSAYLLADWVAAVAIGSIIKSQGDLCEPVGGENEDDLLSFWASFLLLHLGGPDSITSFALEDNEFWLRHIFGLALQGLAATYSIYLTLPTTKLWLPATLVLVVGVVKYWERTYALYLASLDRFAKDKQPPDQPTTTTTITTTASNNIGDVEKDSSQDMELLQQAYKNFQLYRGPLLGRFCTFMKGSPALAPNHASAFKLIEYELSIMYEVLHTKLVVVRRRIGYVFRFVGLCFIVSSSIAFLLVEKKGLAKFDVGLTYTLLIVAIVLEVASVVQLVCSDWTLGALEGRWKRYVPSAIARRQRWSGSVQQYNMISYCLDERRMWIPYMFGGENLNAWGNNVLDKIKVTIFSSSEKVPEDAKAYIFDYVKTISDEAYSSDTGAFQAVLFRGLRTTWQYPQIKWTITKFEYAESLLLWHLATEQICSDSTNCDHDNDHSRDRDRRVHQERNGSKRICKLISDYMFYLMVMQPSMLSPVLGSNWKVGFQDTLADAKRFFAKNKITRHSTACKKIISVEAKLTKTRLSHDVNHAAGKSDDDDDYDHVIKRSDYESKSLLLDACMLAKELRRMDQMWEAMDRMWVELMCYAAANCRPIVHAQQLGKGGELLTLTWLLLNHLGLGYQFIF</sequence>
<evidence type="ECO:0000313" key="4">
    <source>
        <dbReference type="Proteomes" id="UP000237000"/>
    </source>
</evidence>
<evidence type="ECO:0000256" key="1">
    <source>
        <dbReference type="SAM" id="Phobius"/>
    </source>
</evidence>
<dbReference type="AlphaFoldDB" id="A0A2P5F1P3"/>
<dbReference type="EMBL" id="JXTC01000072">
    <property type="protein sequence ID" value="PON91713.1"/>
    <property type="molecule type" value="Genomic_DNA"/>
</dbReference>
<dbReference type="Pfam" id="PF13968">
    <property type="entry name" value="DUF4220"/>
    <property type="match status" value="1"/>
</dbReference>
<feature type="transmembrane region" description="Helical" evidence="1">
    <location>
        <begin position="47"/>
        <end position="70"/>
    </location>
</feature>
<dbReference type="OrthoDB" id="1189310at2759"/>
<evidence type="ECO:0000313" key="3">
    <source>
        <dbReference type="EMBL" id="PON91713.1"/>
    </source>
</evidence>
<dbReference type="InterPro" id="IPR025315">
    <property type="entry name" value="DUF4220"/>
</dbReference>